<name>A0A1G5PJG5_9RHOB</name>
<organism evidence="5 6">
    <name type="scientific">Epibacterium ulvae</name>
    <dbReference type="NCBI Taxonomy" id="1156985"/>
    <lineage>
        <taxon>Bacteria</taxon>
        <taxon>Pseudomonadati</taxon>
        <taxon>Pseudomonadota</taxon>
        <taxon>Alphaproteobacteria</taxon>
        <taxon>Rhodobacterales</taxon>
        <taxon>Roseobacteraceae</taxon>
        <taxon>Epibacterium</taxon>
    </lineage>
</organism>
<evidence type="ECO:0000256" key="3">
    <source>
        <dbReference type="ARBA" id="ARBA00022691"/>
    </source>
</evidence>
<dbReference type="InterPro" id="IPR029063">
    <property type="entry name" value="SAM-dependent_MTases_sf"/>
</dbReference>
<keyword evidence="6" id="KW-1185">Reference proteome</keyword>
<protein>
    <submittedName>
        <fullName evidence="5">16S rRNA (Guanine1207-N2)-methyltransferase</fullName>
    </submittedName>
</protein>
<dbReference type="PANTHER" id="PTHR47816:SF4">
    <property type="entry name" value="RIBOSOMAL RNA SMALL SUBUNIT METHYLTRANSFERASE C"/>
    <property type="match status" value="1"/>
</dbReference>
<reference evidence="5 6" key="1">
    <citation type="submission" date="2016-10" db="EMBL/GenBank/DDBJ databases">
        <authorList>
            <person name="de Groot N.N."/>
        </authorList>
    </citation>
    <scope>NUCLEOTIDE SEQUENCE [LARGE SCALE GENOMIC DNA]</scope>
    <source>
        <strain evidence="5 6">U95</strain>
    </source>
</reference>
<dbReference type="RefSeq" id="WP_090214716.1">
    <property type="nucleotide sequence ID" value="NZ_FMWG01000001.1"/>
</dbReference>
<dbReference type="AlphaFoldDB" id="A0A1G5PJG5"/>
<dbReference type="GO" id="GO:0008757">
    <property type="term" value="F:S-adenosylmethionine-dependent methyltransferase activity"/>
    <property type="evidence" value="ECO:0007669"/>
    <property type="project" value="InterPro"/>
</dbReference>
<evidence type="ECO:0000256" key="1">
    <source>
        <dbReference type="ARBA" id="ARBA00022603"/>
    </source>
</evidence>
<dbReference type="EMBL" id="FMWG01000001">
    <property type="protein sequence ID" value="SCZ49655.1"/>
    <property type="molecule type" value="Genomic_DNA"/>
</dbReference>
<gene>
    <name evidence="5" type="ORF">SAMN04488118_101132</name>
</gene>
<evidence type="ECO:0000259" key="4">
    <source>
        <dbReference type="Pfam" id="PF05175"/>
    </source>
</evidence>
<accession>A0A1G5PJG5</accession>
<proteinExistence type="predicted"/>
<dbReference type="SUPFAM" id="SSF53335">
    <property type="entry name" value="S-adenosyl-L-methionine-dependent methyltransferases"/>
    <property type="match status" value="1"/>
</dbReference>
<evidence type="ECO:0000256" key="2">
    <source>
        <dbReference type="ARBA" id="ARBA00022679"/>
    </source>
</evidence>
<evidence type="ECO:0000313" key="6">
    <source>
        <dbReference type="Proteomes" id="UP000198767"/>
    </source>
</evidence>
<dbReference type="InterPro" id="IPR007848">
    <property type="entry name" value="Small_mtfrase_dom"/>
</dbReference>
<dbReference type="CDD" id="cd02440">
    <property type="entry name" value="AdoMet_MTases"/>
    <property type="match status" value="1"/>
</dbReference>
<evidence type="ECO:0000313" key="5">
    <source>
        <dbReference type="EMBL" id="SCZ49655.1"/>
    </source>
</evidence>
<dbReference type="PANTHER" id="PTHR47816">
    <property type="entry name" value="RIBOSOMAL RNA SMALL SUBUNIT METHYLTRANSFERASE C"/>
    <property type="match status" value="1"/>
</dbReference>
<dbReference type="InterPro" id="IPR046977">
    <property type="entry name" value="RsmC/RlmG"/>
</dbReference>
<dbReference type="Pfam" id="PF05175">
    <property type="entry name" value="MTS"/>
    <property type="match status" value="1"/>
</dbReference>
<dbReference type="OrthoDB" id="9816072at2"/>
<keyword evidence="3" id="KW-0949">S-adenosyl-L-methionine</keyword>
<keyword evidence="1 5" id="KW-0489">Methyltransferase</keyword>
<dbReference type="Proteomes" id="UP000198767">
    <property type="component" value="Unassembled WGS sequence"/>
</dbReference>
<keyword evidence="2 5" id="KW-0808">Transferase</keyword>
<sequence>MSVRLSLAIETGGFTVPDQGPIVVFHPRSGNDLSALPQDRVVVVQPFRPDFEAFEAQGYTCVARYEGEAPTASVVFVTRAKALARDLVAQAVAMTKGSVLIDGAKTDGIDSILKEMKRYSTPSSPISKAHGKVFHVPGGAELLQLRPPAQAEIEGFMTAPGVFSADGVDPASALLSAALPTKLGRRIADLGAGWGYLSAEILKRSDVRSLHLVEADYIALECAKRNNSDERAQFHWADARTWSTPEICDCVVMNPPFHSGRAAEPALGQAFIEQAARVLAPSGDLWMVANRHLPYETTLEQNFLTVEEVAGESRFKVLHAARPRRHKG</sequence>
<dbReference type="STRING" id="1156985.SAMN04488118_101132"/>
<feature type="domain" description="Methyltransferase small" evidence="4">
    <location>
        <begin position="156"/>
        <end position="318"/>
    </location>
</feature>
<dbReference type="GO" id="GO:0032259">
    <property type="term" value="P:methylation"/>
    <property type="evidence" value="ECO:0007669"/>
    <property type="project" value="UniProtKB-KW"/>
</dbReference>
<dbReference type="Gene3D" id="3.40.50.150">
    <property type="entry name" value="Vaccinia Virus protein VP39"/>
    <property type="match status" value="2"/>
</dbReference>